<protein>
    <submittedName>
        <fullName evidence="10">Putative aliphatic sulfonates transport permease protein SsuC</fullName>
    </submittedName>
</protein>
<comment type="subcellular location">
    <subcellularLocation>
        <location evidence="1 7">Cell membrane</location>
        <topology evidence="1 7">Multi-pass membrane protein</topology>
    </subcellularLocation>
</comment>
<dbReference type="RefSeq" id="WP_126307679.1">
    <property type="nucleotide sequence ID" value="NZ_AP018449.1"/>
</dbReference>
<dbReference type="CDD" id="cd06261">
    <property type="entry name" value="TM_PBP2"/>
    <property type="match status" value="1"/>
</dbReference>
<dbReference type="PANTHER" id="PTHR30151:SF0">
    <property type="entry name" value="ABC TRANSPORTER PERMEASE PROTEIN MJ0413-RELATED"/>
    <property type="match status" value="1"/>
</dbReference>
<organism evidence="10 11">
    <name type="scientific">Methylomusa anaerophila</name>
    <dbReference type="NCBI Taxonomy" id="1930071"/>
    <lineage>
        <taxon>Bacteria</taxon>
        <taxon>Bacillati</taxon>
        <taxon>Bacillota</taxon>
        <taxon>Negativicutes</taxon>
        <taxon>Selenomonadales</taxon>
        <taxon>Sporomusaceae</taxon>
        <taxon>Methylomusa</taxon>
    </lineage>
</organism>
<proteinExistence type="inferred from homology"/>
<dbReference type="AlphaFoldDB" id="A0A348AI69"/>
<evidence type="ECO:0000256" key="1">
    <source>
        <dbReference type="ARBA" id="ARBA00004651"/>
    </source>
</evidence>
<feature type="transmembrane region" description="Helical" evidence="7">
    <location>
        <begin position="130"/>
        <end position="149"/>
    </location>
</feature>
<feature type="transmembrane region" description="Helical" evidence="7">
    <location>
        <begin position="12"/>
        <end position="29"/>
    </location>
</feature>
<keyword evidence="4 7" id="KW-0812">Transmembrane</keyword>
<dbReference type="OrthoDB" id="9796361at2"/>
<dbReference type="KEGG" id="mana:MAMMFC1_01428"/>
<name>A0A348AI69_9FIRM</name>
<dbReference type="Pfam" id="PF00528">
    <property type="entry name" value="BPD_transp_1"/>
    <property type="match status" value="1"/>
</dbReference>
<accession>A0A348AI69</accession>
<keyword evidence="2 7" id="KW-0813">Transport</keyword>
<feature type="transmembrane region" description="Helical" evidence="7">
    <location>
        <begin position="193"/>
        <end position="214"/>
    </location>
</feature>
<feature type="transmembrane region" description="Helical" evidence="7">
    <location>
        <begin position="67"/>
        <end position="90"/>
    </location>
</feature>
<feature type="transmembrane region" description="Helical" evidence="7">
    <location>
        <begin position="102"/>
        <end position="124"/>
    </location>
</feature>
<keyword evidence="11" id="KW-1185">Reference proteome</keyword>
<reference evidence="10 11" key="1">
    <citation type="journal article" date="2018" name="Int. J. Syst. Evol. Microbiol.">
        <title>Methylomusa anaerophila gen. nov., sp. nov., an anaerobic methanol-utilizing bacterium isolated from a microbial fuel cell.</title>
        <authorList>
            <person name="Amano N."/>
            <person name="Yamamuro A."/>
            <person name="Miyahara M."/>
            <person name="Kouzuma A."/>
            <person name="Abe T."/>
            <person name="Watanabe K."/>
        </authorList>
    </citation>
    <scope>NUCLEOTIDE SEQUENCE [LARGE SCALE GENOMIC DNA]</scope>
    <source>
        <strain evidence="10 11">MMFC1</strain>
    </source>
</reference>
<dbReference type="EMBL" id="AP018449">
    <property type="protein sequence ID" value="BBB90767.1"/>
    <property type="molecule type" value="Genomic_DNA"/>
</dbReference>
<dbReference type="GO" id="GO:0005886">
    <property type="term" value="C:plasma membrane"/>
    <property type="evidence" value="ECO:0007669"/>
    <property type="project" value="UniProtKB-SubCell"/>
</dbReference>
<evidence type="ECO:0000256" key="3">
    <source>
        <dbReference type="ARBA" id="ARBA00022475"/>
    </source>
</evidence>
<feature type="domain" description="ABC transmembrane type-1" evidence="9">
    <location>
        <begin position="63"/>
        <end position="248"/>
    </location>
</feature>
<evidence type="ECO:0000256" key="8">
    <source>
        <dbReference type="SAM" id="MobiDB-lite"/>
    </source>
</evidence>
<dbReference type="PROSITE" id="PS50928">
    <property type="entry name" value="ABC_TM1"/>
    <property type="match status" value="1"/>
</dbReference>
<evidence type="ECO:0000313" key="11">
    <source>
        <dbReference type="Proteomes" id="UP000276437"/>
    </source>
</evidence>
<sequence>MRLEADSLIYRIMLRLSGIFLVAVLWEVLPRLGIVSQTFLPPLSVVLREVVHLALTQHLLGHALATLWRVMVGIVLAALLAVPLGALLGYWLPGAAAALNPLFRILGQINPFSLMTVFLLFFGVGEKAKLVVVTWVAVWPLIHHTITGIQAVEPDLLKAARSMGISKSQLFWRVLFPGAAPAVLLGIRSAAVLLLAILVAGEMLGGLAGLGWLLHWASNYYVYPYATAPVFAVGLCISLVGVGLSVALRQIEKGLFFWKPSDSIWDGKAQDQGKVRVPGRSFPVVAAAVMLGILLLGGVEINRLNHLNNSFPGENDIPALTDHSQHRPQENGESTPGKDSGNNQEEHSGHKNHSGHSPKTN</sequence>
<feature type="region of interest" description="Disordered" evidence="8">
    <location>
        <begin position="315"/>
        <end position="361"/>
    </location>
</feature>
<keyword evidence="3" id="KW-1003">Cell membrane</keyword>
<dbReference type="GO" id="GO:0055085">
    <property type="term" value="P:transmembrane transport"/>
    <property type="evidence" value="ECO:0007669"/>
    <property type="project" value="InterPro"/>
</dbReference>
<evidence type="ECO:0000256" key="4">
    <source>
        <dbReference type="ARBA" id="ARBA00022692"/>
    </source>
</evidence>
<keyword evidence="6 7" id="KW-0472">Membrane</keyword>
<dbReference type="Gene3D" id="1.10.3720.10">
    <property type="entry name" value="MetI-like"/>
    <property type="match status" value="1"/>
</dbReference>
<feature type="transmembrane region" description="Helical" evidence="7">
    <location>
        <begin position="281"/>
        <end position="299"/>
    </location>
</feature>
<gene>
    <name evidence="10" type="primary">ssuC_16</name>
    <name evidence="10" type="ORF">MAMMFC1_01428</name>
</gene>
<keyword evidence="5 7" id="KW-1133">Transmembrane helix</keyword>
<evidence type="ECO:0000259" key="9">
    <source>
        <dbReference type="PROSITE" id="PS50928"/>
    </source>
</evidence>
<evidence type="ECO:0000256" key="5">
    <source>
        <dbReference type="ARBA" id="ARBA00022989"/>
    </source>
</evidence>
<evidence type="ECO:0000256" key="2">
    <source>
        <dbReference type="ARBA" id="ARBA00022448"/>
    </source>
</evidence>
<feature type="transmembrane region" description="Helical" evidence="7">
    <location>
        <begin position="170"/>
        <end position="187"/>
    </location>
</feature>
<evidence type="ECO:0000313" key="10">
    <source>
        <dbReference type="EMBL" id="BBB90767.1"/>
    </source>
</evidence>
<dbReference type="Proteomes" id="UP000276437">
    <property type="component" value="Chromosome"/>
</dbReference>
<dbReference type="InterPro" id="IPR035906">
    <property type="entry name" value="MetI-like_sf"/>
</dbReference>
<dbReference type="PANTHER" id="PTHR30151">
    <property type="entry name" value="ALKANE SULFONATE ABC TRANSPORTER-RELATED, MEMBRANE SUBUNIT"/>
    <property type="match status" value="1"/>
</dbReference>
<feature type="compositionally biased region" description="Basic residues" evidence="8">
    <location>
        <begin position="350"/>
        <end position="361"/>
    </location>
</feature>
<evidence type="ECO:0000256" key="7">
    <source>
        <dbReference type="RuleBase" id="RU363032"/>
    </source>
</evidence>
<feature type="transmembrane region" description="Helical" evidence="7">
    <location>
        <begin position="226"/>
        <end position="248"/>
    </location>
</feature>
<dbReference type="InterPro" id="IPR000515">
    <property type="entry name" value="MetI-like"/>
</dbReference>
<comment type="similarity">
    <text evidence="7">Belongs to the binding-protein-dependent transport system permease family.</text>
</comment>
<evidence type="ECO:0000256" key="6">
    <source>
        <dbReference type="ARBA" id="ARBA00023136"/>
    </source>
</evidence>
<dbReference type="SUPFAM" id="SSF161098">
    <property type="entry name" value="MetI-like"/>
    <property type="match status" value="1"/>
</dbReference>